<sequence>MIKSNMRDNDRRSDRKKGEDTFSMSPCTCCYFPSFLMIPKNYHLKKIDKHYETNCSQVKLGNDHTKSKSTTI</sequence>
<dbReference type="EMBL" id="FLRD01000061">
    <property type="protein sequence ID" value="SBT33865.1"/>
    <property type="molecule type" value="Genomic_DNA"/>
</dbReference>
<protein>
    <submittedName>
        <fullName evidence="2">Uncharacterized protein</fullName>
    </submittedName>
</protein>
<reference evidence="4 5" key="1">
    <citation type="submission" date="2016-05" db="EMBL/GenBank/DDBJ databases">
        <authorList>
            <person name="Naeem Raeece"/>
        </authorList>
    </citation>
    <scope>NUCLEOTIDE SEQUENCE [LARGE SCALE GENOMIC DNA]</scope>
</reference>
<keyword evidence="5" id="KW-1185">Reference proteome</keyword>
<dbReference type="Proteomes" id="UP000078550">
    <property type="component" value="Unassembled WGS sequence"/>
</dbReference>
<gene>
    <name evidence="2" type="ORF">POVWA1_019310</name>
    <name evidence="3" type="ORF">POVWA2_019580</name>
</gene>
<dbReference type="AlphaFoldDB" id="A0A1A8YQG5"/>
<evidence type="ECO:0000313" key="5">
    <source>
        <dbReference type="Proteomes" id="UP000078555"/>
    </source>
</evidence>
<evidence type="ECO:0000256" key="1">
    <source>
        <dbReference type="SAM" id="MobiDB-lite"/>
    </source>
</evidence>
<evidence type="ECO:0000313" key="4">
    <source>
        <dbReference type="Proteomes" id="UP000078550"/>
    </source>
</evidence>
<accession>A0A1A8YQG5</accession>
<evidence type="ECO:0000313" key="3">
    <source>
        <dbReference type="EMBL" id="SBT34392.1"/>
    </source>
</evidence>
<feature type="compositionally biased region" description="Basic and acidic residues" evidence="1">
    <location>
        <begin position="1"/>
        <end position="20"/>
    </location>
</feature>
<feature type="region of interest" description="Disordered" evidence="1">
    <location>
        <begin position="1"/>
        <end position="24"/>
    </location>
</feature>
<evidence type="ECO:0000313" key="2">
    <source>
        <dbReference type="EMBL" id="SBT33865.1"/>
    </source>
</evidence>
<proteinExistence type="predicted"/>
<dbReference type="EMBL" id="FLRE01000077">
    <property type="protein sequence ID" value="SBT34392.1"/>
    <property type="molecule type" value="Genomic_DNA"/>
</dbReference>
<name>A0A1A8YQG5_PLAOA</name>
<dbReference type="Proteomes" id="UP000078555">
    <property type="component" value="Unassembled WGS sequence"/>
</dbReference>
<reference evidence="2" key="2">
    <citation type="submission" date="2016-05" db="EMBL/GenBank/DDBJ databases">
        <authorList>
            <person name="Lavstsen T."/>
            <person name="Jespersen J.S."/>
        </authorList>
    </citation>
    <scope>NUCLEOTIDE SEQUENCE [LARGE SCALE GENOMIC DNA]</scope>
</reference>
<organism evidence="2 5">
    <name type="scientific">Plasmodium ovale wallikeri</name>
    <dbReference type="NCBI Taxonomy" id="864142"/>
    <lineage>
        <taxon>Eukaryota</taxon>
        <taxon>Sar</taxon>
        <taxon>Alveolata</taxon>
        <taxon>Apicomplexa</taxon>
        <taxon>Aconoidasida</taxon>
        <taxon>Haemosporida</taxon>
        <taxon>Plasmodiidae</taxon>
        <taxon>Plasmodium</taxon>
        <taxon>Plasmodium (Plasmodium)</taxon>
    </lineage>
</organism>